<dbReference type="Proteomes" id="UP000244173">
    <property type="component" value="Chromosome"/>
</dbReference>
<name>A0A2S0P8C6_9NEIS</name>
<reference evidence="1 2" key="1">
    <citation type="submission" date="2018-04" db="EMBL/GenBank/DDBJ databases">
        <title>Denitrifier Microvirgula.</title>
        <authorList>
            <person name="Anderson E."/>
            <person name="Jang J."/>
            <person name="Ishii S."/>
        </authorList>
    </citation>
    <scope>NUCLEOTIDE SEQUENCE [LARGE SCALE GENOMIC DNA]</scope>
    <source>
        <strain evidence="1 2">BE2.4</strain>
    </source>
</reference>
<dbReference type="SUPFAM" id="SSF53474">
    <property type="entry name" value="alpha/beta-Hydrolases"/>
    <property type="match status" value="1"/>
</dbReference>
<dbReference type="AlphaFoldDB" id="A0A2S0P8C6"/>
<dbReference type="InterPro" id="IPR029058">
    <property type="entry name" value="AB_hydrolase_fold"/>
</dbReference>
<dbReference type="OrthoDB" id="9814831at2"/>
<dbReference type="PANTHER" id="PTHR35602:SF3">
    <property type="entry name" value="ESTERASE YQIA"/>
    <property type="match status" value="1"/>
</dbReference>
<dbReference type="PANTHER" id="PTHR35602">
    <property type="entry name" value="ESTERASE YQIA-RELATED"/>
    <property type="match status" value="1"/>
</dbReference>
<evidence type="ECO:0000313" key="2">
    <source>
        <dbReference type="Proteomes" id="UP000244173"/>
    </source>
</evidence>
<proteinExistence type="predicted"/>
<accession>A0A2S0P8C6</accession>
<dbReference type="Pfam" id="PF05728">
    <property type="entry name" value="UPF0227"/>
    <property type="match status" value="1"/>
</dbReference>
<organism evidence="1 2">
    <name type="scientific">Microvirgula aerodenitrificans</name>
    <dbReference type="NCBI Taxonomy" id="57480"/>
    <lineage>
        <taxon>Bacteria</taxon>
        <taxon>Pseudomonadati</taxon>
        <taxon>Pseudomonadota</taxon>
        <taxon>Betaproteobacteria</taxon>
        <taxon>Neisseriales</taxon>
        <taxon>Aquaspirillaceae</taxon>
        <taxon>Microvirgula</taxon>
    </lineage>
</organism>
<dbReference type="STRING" id="1122240.GCA_000620105_01245"/>
<protein>
    <submittedName>
        <fullName evidence="1">Esterase</fullName>
    </submittedName>
</protein>
<gene>
    <name evidence="1" type="ORF">DAI18_05955</name>
</gene>
<keyword evidence="2" id="KW-1185">Reference proteome</keyword>
<dbReference type="InterPro" id="IPR008886">
    <property type="entry name" value="UPF0227/Esterase_YqiA"/>
</dbReference>
<dbReference type="EMBL" id="CP028519">
    <property type="protein sequence ID" value="AVY93639.1"/>
    <property type="molecule type" value="Genomic_DNA"/>
</dbReference>
<dbReference type="RefSeq" id="WP_107888919.1">
    <property type="nucleotide sequence ID" value="NZ_CALFSO010000095.1"/>
</dbReference>
<dbReference type="Gene3D" id="3.40.50.1820">
    <property type="entry name" value="alpha/beta hydrolase"/>
    <property type="match status" value="1"/>
</dbReference>
<dbReference type="KEGG" id="maer:DAI18_05955"/>
<sequence>MNTHILYLHGFLSSPASEKAMMLAGHMADRGLGHLFHAPLLPSEPLAAMLAIEAEIIDFEFEPFIMVGSSLGGYLAQIMAEKWNARAVLVNPAAYPYRHADEYVGIHTHHHTGEQVVVRREYFDILRQAEPARITPSRYWLLTCTGDEVLDYRDGVERFAGCRQTLLDGGDHSFPQFGDYLDQILAFAAEEG</sequence>
<evidence type="ECO:0000313" key="1">
    <source>
        <dbReference type="EMBL" id="AVY93639.1"/>
    </source>
</evidence>